<feature type="signal peptide" evidence="1">
    <location>
        <begin position="1"/>
        <end position="20"/>
    </location>
</feature>
<evidence type="ECO:0000313" key="3">
    <source>
        <dbReference type="Proteomes" id="UP000217334"/>
    </source>
</evidence>
<feature type="chain" id="PRO_5012128675" description="Lipoprotein" evidence="1">
    <location>
        <begin position="21"/>
        <end position="217"/>
    </location>
</feature>
<dbReference type="RefSeq" id="WP_095902283.1">
    <property type="nucleotide sequence ID" value="NZ_CP022383.1"/>
</dbReference>
<reference evidence="3" key="1">
    <citation type="submission" date="2017-06" db="EMBL/GenBank/DDBJ databases">
        <title>Capnocytophaga spp. assemblies.</title>
        <authorList>
            <person name="Gulvik C.A."/>
        </authorList>
    </citation>
    <scope>NUCLEOTIDE SEQUENCE [LARGE SCALE GENOMIC DNA]</scope>
    <source>
        <strain evidence="3">H4486</strain>
    </source>
</reference>
<dbReference type="EMBL" id="CP022383">
    <property type="protein sequence ID" value="ATA80595.1"/>
    <property type="molecule type" value="Genomic_DNA"/>
</dbReference>
<keyword evidence="1" id="KW-0732">Signal</keyword>
<dbReference type="Proteomes" id="UP000217334">
    <property type="component" value="Chromosome"/>
</dbReference>
<gene>
    <name evidence="2" type="ORF">CGC59_13360</name>
</gene>
<accession>A0A250F8N3</accession>
<organism evidence="2 3">
    <name type="scientific">Capnocytophaga sputigena</name>
    <dbReference type="NCBI Taxonomy" id="1019"/>
    <lineage>
        <taxon>Bacteria</taxon>
        <taxon>Pseudomonadati</taxon>
        <taxon>Bacteroidota</taxon>
        <taxon>Flavobacteriia</taxon>
        <taxon>Flavobacteriales</taxon>
        <taxon>Flavobacteriaceae</taxon>
        <taxon>Capnocytophaga</taxon>
    </lineage>
</organism>
<evidence type="ECO:0008006" key="4">
    <source>
        <dbReference type="Google" id="ProtNLM"/>
    </source>
</evidence>
<name>A0A250F8N3_CAPSP</name>
<sequence>MKILLTITLSLLLFSCNNSVISFKKSCNAETAKQTVAELAEVKAKIKQLETLIGNNPTYWVQDSVQRDNKTYYRLQLLNKLSYTDVHLYTFAVSKDDCKQVFWEQKKGTLLPYAEIEKHTKQAITQQKQFPAFFKQFITDIAFRQQHLAEPLLRLLRQKDGSVLLTEEELLTDEFNELQTYSFNYYPDSVLCNNPDKAITLVFIPVDNTWKLTQIWH</sequence>
<protein>
    <recommendedName>
        <fullName evidence="4">Lipoprotein</fullName>
    </recommendedName>
</protein>
<proteinExistence type="predicted"/>
<evidence type="ECO:0000313" key="2">
    <source>
        <dbReference type="EMBL" id="ATA80595.1"/>
    </source>
</evidence>
<dbReference type="PROSITE" id="PS51257">
    <property type="entry name" value="PROKAR_LIPOPROTEIN"/>
    <property type="match status" value="1"/>
</dbReference>
<dbReference type="AlphaFoldDB" id="A0A250F8N3"/>
<evidence type="ECO:0000256" key="1">
    <source>
        <dbReference type="SAM" id="SignalP"/>
    </source>
</evidence>